<dbReference type="PANTHER" id="PTHR21047">
    <property type="entry name" value="DTDP-6-DEOXY-D-GLUCOSE-3,5 EPIMERASE"/>
    <property type="match status" value="1"/>
</dbReference>
<evidence type="ECO:0000256" key="6">
    <source>
        <dbReference type="PIRSR" id="PIRSR600888-3"/>
    </source>
</evidence>
<dbReference type="InterPro" id="IPR000888">
    <property type="entry name" value="RmlC-like"/>
</dbReference>
<dbReference type="EMBL" id="RHPO01000004">
    <property type="protein sequence ID" value="RRT93459.1"/>
    <property type="molecule type" value="Genomic_DNA"/>
</dbReference>
<sequence>MKATETKLKGCFILEPTVFEDSRGYFFESYNENKIKEILGYKLTFVQDNQSRSSYGVVRGLHMQAGEHSQAKLVRVVEGAVIDVAVDVRPNSETYGQAVAVELSADNKKQLFIPRGFLHGFSVISDSATFFYKCDNGYNKASENGVNPLDQELNIDWQIPSDKMIISEKDEEAQSFEEFKVKELTSEEVNK</sequence>
<proteinExistence type="inferred from homology"/>
<feature type="active site" description="Proton acceptor" evidence="5">
    <location>
        <position position="62"/>
    </location>
</feature>
<dbReference type="GO" id="GO:0019305">
    <property type="term" value="P:dTDP-rhamnose biosynthetic process"/>
    <property type="evidence" value="ECO:0007669"/>
    <property type="project" value="UniProtKB-UniRule"/>
</dbReference>
<dbReference type="CDD" id="cd00438">
    <property type="entry name" value="cupin_RmlC"/>
    <property type="match status" value="1"/>
</dbReference>
<dbReference type="SUPFAM" id="SSF51182">
    <property type="entry name" value="RmlC-like cupins"/>
    <property type="match status" value="1"/>
</dbReference>
<comment type="pathway">
    <text evidence="7">Carbohydrate biosynthesis; dTDP-L-rhamnose biosynthesis.</text>
</comment>
<evidence type="ECO:0000256" key="4">
    <source>
        <dbReference type="ARBA" id="ARBA00019595"/>
    </source>
</evidence>
<gene>
    <name evidence="8" type="primary">rfbC</name>
    <name evidence="8" type="ORF">EGI89_03380</name>
</gene>
<evidence type="ECO:0000256" key="5">
    <source>
        <dbReference type="PIRSR" id="PIRSR600888-1"/>
    </source>
</evidence>
<dbReference type="InterPro" id="IPR011051">
    <property type="entry name" value="RmlC_Cupin_sf"/>
</dbReference>
<dbReference type="GO" id="GO:0005829">
    <property type="term" value="C:cytosol"/>
    <property type="evidence" value="ECO:0007669"/>
    <property type="project" value="TreeGrafter"/>
</dbReference>
<dbReference type="Proteomes" id="UP000267844">
    <property type="component" value="Unassembled WGS sequence"/>
</dbReference>
<dbReference type="GO" id="GO:0008830">
    <property type="term" value="F:dTDP-4-dehydrorhamnose 3,5-epimerase activity"/>
    <property type="evidence" value="ECO:0007669"/>
    <property type="project" value="UniProtKB-UniRule"/>
</dbReference>
<evidence type="ECO:0000256" key="1">
    <source>
        <dbReference type="ARBA" id="ARBA00001298"/>
    </source>
</evidence>
<accession>A0A427BS42</accession>
<comment type="function">
    <text evidence="2 7">Catalyzes the epimerization of the C3' and C5'positions of dTDP-6-deoxy-D-xylo-4-hexulose, forming dTDP-6-deoxy-L-lyxo-4-hexulose.</text>
</comment>
<name>A0A427BS42_9FLAO</name>
<dbReference type="NCBIfam" id="TIGR01221">
    <property type="entry name" value="rmlC"/>
    <property type="match status" value="1"/>
</dbReference>
<comment type="subunit">
    <text evidence="7">Homodimer.</text>
</comment>
<feature type="active site" description="Proton donor" evidence="5">
    <location>
        <position position="132"/>
    </location>
</feature>
<feature type="site" description="Participates in a stacking interaction with the thymidine ring of dTDP-4-oxo-6-deoxyglucose" evidence="6">
    <location>
        <position position="138"/>
    </location>
</feature>
<organism evidence="8 9">
    <name type="scientific">Empedobacter falsenii</name>
    <dbReference type="NCBI Taxonomy" id="343874"/>
    <lineage>
        <taxon>Bacteria</taxon>
        <taxon>Pseudomonadati</taxon>
        <taxon>Bacteroidota</taxon>
        <taxon>Flavobacteriia</taxon>
        <taxon>Flavobacteriales</taxon>
        <taxon>Weeksellaceae</taxon>
        <taxon>Empedobacter</taxon>
    </lineage>
</organism>
<reference evidence="8 9" key="1">
    <citation type="submission" date="2018-10" db="EMBL/GenBank/DDBJ databases">
        <title>Transmission dynamics of multidrug resistant bacteria on intensive care unit surfaces.</title>
        <authorList>
            <person name="D'Souza A.W."/>
            <person name="Potter R.F."/>
            <person name="Wallace M."/>
            <person name="Shupe A."/>
            <person name="Patel S."/>
            <person name="Sun S."/>
            <person name="Gul D."/>
            <person name="Kwon J.H."/>
            <person name="Andleeb S."/>
            <person name="Burnham C.-A.D."/>
            <person name="Dantas G."/>
        </authorList>
    </citation>
    <scope>NUCLEOTIDE SEQUENCE [LARGE SCALE GENOMIC DNA]</scope>
    <source>
        <strain evidence="8 9">WF_348</strain>
    </source>
</reference>
<dbReference type="RefSeq" id="WP_125349156.1">
    <property type="nucleotide sequence ID" value="NZ_RHPN01000004.1"/>
</dbReference>
<dbReference type="InterPro" id="IPR014710">
    <property type="entry name" value="RmlC-like_jellyroll"/>
</dbReference>
<evidence type="ECO:0000256" key="3">
    <source>
        <dbReference type="ARBA" id="ARBA00012098"/>
    </source>
</evidence>
<dbReference type="PANTHER" id="PTHR21047:SF2">
    <property type="entry name" value="THYMIDINE DIPHOSPHO-4-KETO-RHAMNOSE 3,5-EPIMERASE"/>
    <property type="match status" value="1"/>
</dbReference>
<protein>
    <recommendedName>
        <fullName evidence="4 7">dTDP-4-dehydrorhamnose 3,5-epimerase</fullName>
        <ecNumber evidence="3 7">5.1.3.13</ecNumber>
    </recommendedName>
    <alternativeName>
        <fullName evidence="7">Thymidine diphospho-4-keto-rhamnose 3,5-epimerase</fullName>
    </alternativeName>
</protein>
<dbReference type="EC" id="5.1.3.13" evidence="3 7"/>
<dbReference type="GO" id="GO:0000271">
    <property type="term" value="P:polysaccharide biosynthetic process"/>
    <property type="evidence" value="ECO:0007669"/>
    <property type="project" value="TreeGrafter"/>
</dbReference>
<keyword evidence="7 8" id="KW-0413">Isomerase</keyword>
<dbReference type="Gene3D" id="2.60.120.10">
    <property type="entry name" value="Jelly Rolls"/>
    <property type="match status" value="1"/>
</dbReference>
<dbReference type="AlphaFoldDB" id="A0A427BS42"/>
<comment type="similarity">
    <text evidence="7">Belongs to the dTDP-4-dehydrorhamnose 3,5-epimerase family.</text>
</comment>
<comment type="catalytic activity">
    <reaction evidence="1 7">
        <text>dTDP-4-dehydro-6-deoxy-alpha-D-glucose = dTDP-4-dehydro-beta-L-rhamnose</text>
        <dbReference type="Rhea" id="RHEA:16969"/>
        <dbReference type="ChEBI" id="CHEBI:57649"/>
        <dbReference type="ChEBI" id="CHEBI:62830"/>
        <dbReference type="EC" id="5.1.3.13"/>
    </reaction>
</comment>
<evidence type="ECO:0000313" key="9">
    <source>
        <dbReference type="Proteomes" id="UP000267844"/>
    </source>
</evidence>
<comment type="caution">
    <text evidence="8">The sequence shown here is derived from an EMBL/GenBank/DDBJ whole genome shotgun (WGS) entry which is preliminary data.</text>
</comment>
<evidence type="ECO:0000256" key="2">
    <source>
        <dbReference type="ARBA" id="ARBA00001997"/>
    </source>
</evidence>
<dbReference type="UniPathway" id="UPA00124"/>
<evidence type="ECO:0000256" key="7">
    <source>
        <dbReference type="RuleBase" id="RU364069"/>
    </source>
</evidence>
<dbReference type="Pfam" id="PF00908">
    <property type="entry name" value="dTDP_sugar_isom"/>
    <property type="match status" value="1"/>
</dbReference>
<evidence type="ECO:0000313" key="8">
    <source>
        <dbReference type="EMBL" id="RRT93459.1"/>
    </source>
</evidence>